<reference evidence="1 2" key="1">
    <citation type="submission" date="2014-04" db="EMBL/GenBank/DDBJ databases">
        <title>Complete genomic sequence of Propionibacterium acnes bacteriophage 2012-15.</title>
        <authorList>
            <person name="Song H."/>
            <person name="Lee W."/>
            <person name="Kim S."/>
            <person name="Kim J."/>
        </authorList>
    </citation>
    <scope>NUCLEOTIDE SEQUENCE [LARGE SCALE GENOMIC DNA]</scope>
</reference>
<dbReference type="GeneID" id="24649816"/>
<keyword evidence="2" id="KW-1185">Reference proteome</keyword>
<proteinExistence type="predicted"/>
<evidence type="ECO:0000313" key="1">
    <source>
        <dbReference type="EMBL" id="AID18019.1"/>
    </source>
</evidence>
<protein>
    <recommendedName>
        <fullName evidence="3">Helix-turn-helix DNA binding domain protein</fullName>
    </recommendedName>
</protein>
<dbReference type="EMBL" id="KJ722067">
    <property type="protein sequence ID" value="AID18019.1"/>
    <property type="molecule type" value="Genomic_DNA"/>
</dbReference>
<dbReference type="Proteomes" id="UP000031092">
    <property type="component" value="Segment"/>
</dbReference>
<dbReference type="KEGG" id="vg:24649816"/>
<dbReference type="RefSeq" id="YP_009151444.1">
    <property type="nucleotide sequence ID" value="NC_027371.1"/>
</dbReference>
<name>A0A0A7CI07_9CAUD</name>
<accession>A0A0A7CI07</accession>
<evidence type="ECO:0008006" key="3">
    <source>
        <dbReference type="Google" id="ProtNLM"/>
    </source>
</evidence>
<dbReference type="OrthoDB" id="15971at10239"/>
<sequence length="106" mass="12224">MSRRPTKVQQATTANWGWATPHHQHQLHKACTNIARHYPAVNPDDLYQDALLYIAVRNQYHQLTGNQWTQMCYRVAQRLANKTVQHLDLPKPVHEITAIADSQTSN</sequence>
<organism evidence="1 2">
    <name type="scientific">Propionibacterium phage Pacnes 2012-15</name>
    <dbReference type="NCBI Taxonomy" id="1498188"/>
    <lineage>
        <taxon>Viruses</taxon>
        <taxon>Duplodnaviria</taxon>
        <taxon>Heunggongvirae</taxon>
        <taxon>Uroviricota</taxon>
        <taxon>Caudoviricetes</taxon>
        <taxon>Pahexavirus</taxon>
        <taxon>Pahexavirus pacnes201215</taxon>
    </lineage>
</organism>
<evidence type="ECO:0000313" key="2">
    <source>
        <dbReference type="Proteomes" id="UP000031092"/>
    </source>
</evidence>